<dbReference type="AlphaFoldDB" id="A0A149UUA2"/>
<dbReference type="Proteomes" id="UP000075312">
    <property type="component" value="Unassembled WGS sequence"/>
</dbReference>
<sequence>MLPAQVRNRDTALSLTDHTHDLGVSKATTLHQNLLILTLRKFSFKSHSFYGGITGETFPKNMGFCTIARNVVVSSHGGRNQHATR</sequence>
<proteinExistence type="predicted"/>
<organism evidence="1 2">
    <name type="scientific">Acetobacter cerevisiae</name>
    <dbReference type="NCBI Taxonomy" id="178900"/>
    <lineage>
        <taxon>Bacteria</taxon>
        <taxon>Pseudomonadati</taxon>
        <taxon>Pseudomonadota</taxon>
        <taxon>Alphaproteobacteria</taxon>
        <taxon>Acetobacterales</taxon>
        <taxon>Acetobacteraceae</taxon>
        <taxon>Acetobacter</taxon>
    </lineage>
</organism>
<comment type="caution">
    <text evidence="1">The sequence shown here is derived from an EMBL/GenBank/DDBJ whole genome shotgun (WGS) entry which is preliminary data.</text>
</comment>
<evidence type="ECO:0000313" key="2">
    <source>
        <dbReference type="Proteomes" id="UP000075312"/>
    </source>
</evidence>
<name>A0A149UUA2_9PROT</name>
<reference evidence="1 2" key="1">
    <citation type="submission" date="2015-06" db="EMBL/GenBank/DDBJ databases">
        <title>Improved classification and identification of acetic acid bacteria using matrix-assisted laser desorption/ionization time-of-flight mass spectrometry; Gluconobacter nephelii and Gluconobacter uchimurae are later heterotypic synonyms of Gluconobacter japonicus and Gluconobacter oxydans, respectively.</title>
        <authorList>
            <person name="Li L."/>
            <person name="Cleenwerck I."/>
            <person name="De Vuyst L."/>
            <person name="Vandamme P."/>
        </authorList>
    </citation>
    <scope>NUCLEOTIDE SEQUENCE [LARGE SCALE GENOMIC DNA]</scope>
    <source>
        <strain evidence="1 2">LMG 1608</strain>
    </source>
</reference>
<gene>
    <name evidence="1" type="ORF">AD952_08655</name>
</gene>
<dbReference type="EMBL" id="LHZY01000022">
    <property type="protein sequence ID" value="KXV71547.1"/>
    <property type="molecule type" value="Genomic_DNA"/>
</dbReference>
<protein>
    <submittedName>
        <fullName evidence="1">Uncharacterized protein</fullName>
    </submittedName>
</protein>
<evidence type="ECO:0000313" key="1">
    <source>
        <dbReference type="EMBL" id="KXV71547.1"/>
    </source>
</evidence>
<accession>A0A149UUA2</accession>